<sequence>MLVHLRSTNSLPNEKRETRPDAAISEKPHLEFTSSIGFGEAKVKQRSSARYSLCIDNLRLTTFCKNTIDDNKLDGAIAFQIHGKEVKKKAGIICGKLAFLLHLVNVKKLLAINNVFGRYCQEFVQPKKIEARQSVPIETTVIPQPPNPIKQEENNSFVQYTPENIIEKLEQPAVTTPKVKQADDAVPPRAYLDKTVVPTLLEGMKLLATERPSDPLAYLGHFLLSRSSEKQQ</sequence>
<accession>A0A9P7CHA9</accession>
<gene>
    <name evidence="5" type="ORF">G6F51_000253</name>
</gene>
<protein>
    <submittedName>
        <fullName evidence="5">Uncharacterized protein</fullName>
    </submittedName>
</protein>
<evidence type="ECO:0000256" key="1">
    <source>
        <dbReference type="ARBA" id="ARBA00004123"/>
    </source>
</evidence>
<comment type="similarity">
    <text evidence="2">Belongs to the dpy-30 family.</text>
</comment>
<proteinExistence type="inferred from homology"/>
<name>A0A9P7CHA9_RHIOR</name>
<evidence type="ECO:0000256" key="4">
    <source>
        <dbReference type="SAM" id="MobiDB-lite"/>
    </source>
</evidence>
<evidence type="ECO:0000313" key="6">
    <source>
        <dbReference type="Proteomes" id="UP000717996"/>
    </source>
</evidence>
<dbReference type="Pfam" id="PF05186">
    <property type="entry name" value="Dpy-30"/>
    <property type="match status" value="1"/>
</dbReference>
<dbReference type="AlphaFoldDB" id="A0A9P7CHA9"/>
<keyword evidence="3" id="KW-0539">Nucleus</keyword>
<comment type="subcellular location">
    <subcellularLocation>
        <location evidence="1">Nucleus</location>
    </subcellularLocation>
</comment>
<feature type="region of interest" description="Disordered" evidence="4">
    <location>
        <begin position="1"/>
        <end position="22"/>
    </location>
</feature>
<organism evidence="5 6">
    <name type="scientific">Rhizopus oryzae</name>
    <name type="common">Mucormycosis agent</name>
    <name type="synonym">Rhizopus arrhizus var. delemar</name>
    <dbReference type="NCBI Taxonomy" id="64495"/>
    <lineage>
        <taxon>Eukaryota</taxon>
        <taxon>Fungi</taxon>
        <taxon>Fungi incertae sedis</taxon>
        <taxon>Mucoromycota</taxon>
        <taxon>Mucoromycotina</taxon>
        <taxon>Mucoromycetes</taxon>
        <taxon>Mucorales</taxon>
        <taxon>Mucorineae</taxon>
        <taxon>Rhizopodaceae</taxon>
        <taxon>Rhizopus</taxon>
    </lineage>
</organism>
<dbReference type="OrthoDB" id="417678at2759"/>
<dbReference type="GO" id="GO:0005634">
    <property type="term" value="C:nucleus"/>
    <property type="evidence" value="ECO:0007669"/>
    <property type="project" value="UniProtKB-SubCell"/>
</dbReference>
<evidence type="ECO:0000313" key="5">
    <source>
        <dbReference type="EMBL" id="KAG1553958.1"/>
    </source>
</evidence>
<feature type="compositionally biased region" description="Basic and acidic residues" evidence="4">
    <location>
        <begin position="13"/>
        <end position="22"/>
    </location>
</feature>
<dbReference type="CDD" id="cd22965">
    <property type="entry name" value="DD_DPY30_SDC1"/>
    <property type="match status" value="1"/>
</dbReference>
<evidence type="ECO:0000256" key="3">
    <source>
        <dbReference type="ARBA" id="ARBA00023242"/>
    </source>
</evidence>
<dbReference type="Proteomes" id="UP000717996">
    <property type="component" value="Unassembled WGS sequence"/>
</dbReference>
<dbReference type="InterPro" id="IPR007858">
    <property type="entry name" value="Dpy-30_motif"/>
</dbReference>
<dbReference type="Gene3D" id="1.20.890.10">
    <property type="entry name" value="cAMP-dependent protein kinase regulatory subunit, dimerization-anchoring domain"/>
    <property type="match status" value="1"/>
</dbReference>
<reference evidence="5" key="1">
    <citation type="journal article" date="2020" name="Microb. Genom.">
        <title>Genetic diversity of clinical and environmental Mucorales isolates obtained from an investigation of mucormycosis cases among solid organ transplant recipients.</title>
        <authorList>
            <person name="Nguyen M.H."/>
            <person name="Kaul D."/>
            <person name="Muto C."/>
            <person name="Cheng S.J."/>
            <person name="Richter R.A."/>
            <person name="Bruno V.M."/>
            <person name="Liu G."/>
            <person name="Beyhan S."/>
            <person name="Sundermann A.J."/>
            <person name="Mounaud S."/>
            <person name="Pasculle A.W."/>
            <person name="Nierman W.C."/>
            <person name="Driscoll E."/>
            <person name="Cumbie R."/>
            <person name="Clancy C.J."/>
            <person name="Dupont C.L."/>
        </authorList>
    </citation>
    <scope>NUCLEOTIDE SEQUENCE</scope>
    <source>
        <strain evidence="5">GL16</strain>
    </source>
</reference>
<dbReference type="InterPro" id="IPR049629">
    <property type="entry name" value="DPY30_SDC1_DD"/>
</dbReference>
<dbReference type="EMBL" id="JAANIT010000013">
    <property type="protein sequence ID" value="KAG1553958.1"/>
    <property type="molecule type" value="Genomic_DNA"/>
</dbReference>
<comment type="caution">
    <text evidence="5">The sequence shown here is derived from an EMBL/GenBank/DDBJ whole genome shotgun (WGS) entry which is preliminary data.</text>
</comment>
<feature type="compositionally biased region" description="Polar residues" evidence="4">
    <location>
        <begin position="1"/>
        <end position="12"/>
    </location>
</feature>
<evidence type="ECO:0000256" key="2">
    <source>
        <dbReference type="ARBA" id="ARBA00010849"/>
    </source>
</evidence>